<name>A0AAV5GI67_9BASI</name>
<gene>
    <name evidence="1" type="ORF">Rhopal_005360-T1</name>
</gene>
<evidence type="ECO:0000313" key="2">
    <source>
        <dbReference type="Proteomes" id="UP001342314"/>
    </source>
</evidence>
<dbReference type="AlphaFoldDB" id="A0AAV5GI67"/>
<dbReference type="Proteomes" id="UP001342314">
    <property type="component" value="Unassembled WGS sequence"/>
</dbReference>
<protein>
    <recommendedName>
        <fullName evidence="3">F-box domain-containing protein</fullName>
    </recommendedName>
</protein>
<organism evidence="1 2">
    <name type="scientific">Rhodotorula paludigena</name>
    <dbReference type="NCBI Taxonomy" id="86838"/>
    <lineage>
        <taxon>Eukaryota</taxon>
        <taxon>Fungi</taxon>
        <taxon>Dikarya</taxon>
        <taxon>Basidiomycota</taxon>
        <taxon>Pucciniomycotina</taxon>
        <taxon>Microbotryomycetes</taxon>
        <taxon>Sporidiobolales</taxon>
        <taxon>Sporidiobolaceae</taxon>
        <taxon>Rhodotorula</taxon>
    </lineage>
</organism>
<keyword evidence="2" id="KW-1185">Reference proteome</keyword>
<sequence length="291" mass="31590">MSSDTALRTAAALPDELLVLIVEACDGLADSHRIATLRSLCLVSKRLVTAAQKCLYSRIQLPNHFTPVYSTLADAPHLARLVRSIGVAASDNVLSHPSLISLTLSQSFLLDLVNKPPSRASGPTTTRMRHLACTPWVRLYASRIGQSKYPCQLESLDLHETTNCALTEDLLANCASTLTRLTLPFDESVEEFDVTAAITPGLQPLPQLNDLLLVAKRLLPALPQHTRHLSLTTSLVAAPDLASFLLDPPGLPHLATLRVGGALARDIARLDRWSGLGHKLWERGIEVTTVQ</sequence>
<evidence type="ECO:0008006" key="3">
    <source>
        <dbReference type="Google" id="ProtNLM"/>
    </source>
</evidence>
<evidence type="ECO:0000313" key="1">
    <source>
        <dbReference type="EMBL" id="GJN92330.1"/>
    </source>
</evidence>
<accession>A0AAV5GI67</accession>
<dbReference type="EMBL" id="BQKY01000011">
    <property type="protein sequence ID" value="GJN92330.1"/>
    <property type="molecule type" value="Genomic_DNA"/>
</dbReference>
<reference evidence="1 2" key="1">
    <citation type="submission" date="2021-12" db="EMBL/GenBank/DDBJ databases">
        <title>High titer production of polyol ester of fatty acids by Rhodotorula paludigena BS15 towards product separation-free biomass refinery.</title>
        <authorList>
            <person name="Mano J."/>
            <person name="Ono H."/>
            <person name="Tanaka T."/>
            <person name="Naito K."/>
            <person name="Sushida H."/>
            <person name="Ike M."/>
            <person name="Tokuyasu K."/>
            <person name="Kitaoka M."/>
        </authorList>
    </citation>
    <scope>NUCLEOTIDE SEQUENCE [LARGE SCALE GENOMIC DNA]</scope>
    <source>
        <strain evidence="1 2">BS15</strain>
    </source>
</reference>
<comment type="caution">
    <text evidence="1">The sequence shown here is derived from an EMBL/GenBank/DDBJ whole genome shotgun (WGS) entry which is preliminary data.</text>
</comment>
<proteinExistence type="predicted"/>